<dbReference type="Pfam" id="PF01522">
    <property type="entry name" value="Polysacc_deac_1"/>
    <property type="match status" value="1"/>
</dbReference>
<feature type="chain" id="PRO_5046395345" evidence="3">
    <location>
        <begin position="21"/>
        <end position="255"/>
    </location>
</feature>
<proteinExistence type="predicted"/>
<comment type="caution">
    <text evidence="5">The sequence shown here is derived from an EMBL/GenBank/DDBJ whole genome shotgun (WGS) entry which is preliminary data.</text>
</comment>
<dbReference type="SUPFAM" id="SSF88713">
    <property type="entry name" value="Glycoside hydrolase/deacetylase"/>
    <property type="match status" value="1"/>
</dbReference>
<dbReference type="Proteomes" id="UP001464555">
    <property type="component" value="Unassembled WGS sequence"/>
</dbReference>
<dbReference type="Gene3D" id="3.20.20.370">
    <property type="entry name" value="Glycoside hydrolase/deacetylase"/>
    <property type="match status" value="1"/>
</dbReference>
<comment type="subcellular location">
    <subcellularLocation>
        <location evidence="1">Secreted</location>
    </subcellularLocation>
</comment>
<name>A0ABU9I043_9FLAO</name>
<dbReference type="PANTHER" id="PTHR34216:SF3">
    <property type="entry name" value="POLY-BETA-1,6-N-ACETYL-D-GLUCOSAMINE N-DEACETYLASE"/>
    <property type="match status" value="1"/>
</dbReference>
<dbReference type="PROSITE" id="PS51257">
    <property type="entry name" value="PROKAR_LIPOPROTEIN"/>
    <property type="match status" value="1"/>
</dbReference>
<dbReference type="InterPro" id="IPR051398">
    <property type="entry name" value="Polysacch_Deacetylase"/>
</dbReference>
<dbReference type="RefSeq" id="WP_341698091.1">
    <property type="nucleotide sequence ID" value="NZ_JBBYHR010000010.1"/>
</dbReference>
<gene>
    <name evidence="5" type="ORF">AAEO56_16090</name>
</gene>
<organism evidence="5 6">
    <name type="scientific">Flavobacterium arundinis</name>
    <dbReference type="NCBI Taxonomy" id="3139143"/>
    <lineage>
        <taxon>Bacteria</taxon>
        <taxon>Pseudomonadati</taxon>
        <taxon>Bacteroidota</taxon>
        <taxon>Flavobacteriia</taxon>
        <taxon>Flavobacteriales</taxon>
        <taxon>Flavobacteriaceae</taxon>
        <taxon>Flavobacterium</taxon>
    </lineage>
</organism>
<keyword evidence="6" id="KW-1185">Reference proteome</keyword>
<keyword evidence="2 3" id="KW-0732">Signal</keyword>
<sequence length="255" mass="29255">MKLTKYCLIILLLAFFSCNNDDHHTTIAETSYEPGVVLTFDDDYVDDWTAVHAILKEYDWRTTFFVTKFAELDASEIEQLHALKNYGHEIAAHGLNHIDARNYIAQHGADAYLEHEIYPMVSLMDANGLHTRSFAYPFGSRNPTTDGVLFDEFTMLRGTTYGQLPVASHNCYYTGNRLVYGLGLDNSYAHFSLNYVLSLLEYAKSHNKIVIFYAHRPVNTVNGEYQTEYQTLSAICDYVKTNNMRFYTISELDDL</sequence>
<reference evidence="5 6" key="1">
    <citation type="submission" date="2024-04" db="EMBL/GenBank/DDBJ databases">
        <title>Flavobacterium sp. DGU11 16S ribosomal RNA gene Genome sequencing and assembly.</title>
        <authorList>
            <person name="Park S."/>
        </authorList>
    </citation>
    <scope>NUCLEOTIDE SEQUENCE [LARGE SCALE GENOMIC DNA]</scope>
    <source>
        <strain evidence="5 6">DGU11</strain>
    </source>
</reference>
<evidence type="ECO:0000256" key="2">
    <source>
        <dbReference type="ARBA" id="ARBA00022729"/>
    </source>
</evidence>
<dbReference type="PROSITE" id="PS51677">
    <property type="entry name" value="NODB"/>
    <property type="match status" value="1"/>
</dbReference>
<feature type="domain" description="NodB homology" evidence="4">
    <location>
        <begin position="34"/>
        <end position="255"/>
    </location>
</feature>
<dbReference type="InterPro" id="IPR002509">
    <property type="entry name" value="NODB_dom"/>
</dbReference>
<evidence type="ECO:0000256" key="1">
    <source>
        <dbReference type="ARBA" id="ARBA00004613"/>
    </source>
</evidence>
<dbReference type="EMBL" id="JBBYHR010000010">
    <property type="protein sequence ID" value="MEL1245794.1"/>
    <property type="molecule type" value="Genomic_DNA"/>
</dbReference>
<evidence type="ECO:0000256" key="3">
    <source>
        <dbReference type="SAM" id="SignalP"/>
    </source>
</evidence>
<dbReference type="InterPro" id="IPR011330">
    <property type="entry name" value="Glyco_hydro/deAcase_b/a-brl"/>
</dbReference>
<evidence type="ECO:0000313" key="5">
    <source>
        <dbReference type="EMBL" id="MEL1245794.1"/>
    </source>
</evidence>
<feature type="signal peptide" evidence="3">
    <location>
        <begin position="1"/>
        <end position="20"/>
    </location>
</feature>
<dbReference type="PANTHER" id="PTHR34216">
    <property type="match status" value="1"/>
</dbReference>
<evidence type="ECO:0000313" key="6">
    <source>
        <dbReference type="Proteomes" id="UP001464555"/>
    </source>
</evidence>
<protein>
    <submittedName>
        <fullName evidence="5">Polysaccharide deacetylase family protein</fullName>
    </submittedName>
</protein>
<accession>A0ABU9I043</accession>
<evidence type="ECO:0000259" key="4">
    <source>
        <dbReference type="PROSITE" id="PS51677"/>
    </source>
</evidence>